<keyword evidence="2 7" id="KW-0349">Heme</keyword>
<evidence type="ECO:0000256" key="8">
    <source>
        <dbReference type="RuleBase" id="RU000461"/>
    </source>
</evidence>
<dbReference type="InterPro" id="IPR017972">
    <property type="entry name" value="Cyt_P450_CS"/>
</dbReference>
<dbReference type="OrthoDB" id="1470350at2759"/>
<evidence type="ECO:0000256" key="7">
    <source>
        <dbReference type="PIRSR" id="PIRSR602401-1"/>
    </source>
</evidence>
<organism evidence="9 10">
    <name type="scientific">Venustampulla echinocandica</name>
    <dbReference type="NCBI Taxonomy" id="2656787"/>
    <lineage>
        <taxon>Eukaryota</taxon>
        <taxon>Fungi</taxon>
        <taxon>Dikarya</taxon>
        <taxon>Ascomycota</taxon>
        <taxon>Pezizomycotina</taxon>
        <taxon>Leotiomycetes</taxon>
        <taxon>Helotiales</taxon>
        <taxon>Pleuroascaceae</taxon>
        <taxon>Venustampulla</taxon>
    </lineage>
</organism>
<comment type="cofactor">
    <cofactor evidence="7">
        <name>heme</name>
        <dbReference type="ChEBI" id="CHEBI:30413"/>
    </cofactor>
</comment>
<gene>
    <name evidence="9" type="ORF">BP5553_04988</name>
</gene>
<dbReference type="PRINTS" id="PR00463">
    <property type="entry name" value="EP450I"/>
</dbReference>
<dbReference type="Pfam" id="PF00067">
    <property type="entry name" value="p450"/>
    <property type="match status" value="1"/>
</dbReference>
<feature type="binding site" description="axial binding residue" evidence="7">
    <location>
        <position position="546"/>
    </location>
    <ligand>
        <name>heme</name>
        <dbReference type="ChEBI" id="CHEBI:30413"/>
    </ligand>
    <ligandPart>
        <name>Fe</name>
        <dbReference type="ChEBI" id="CHEBI:18248"/>
    </ligandPart>
</feature>
<keyword evidence="4 8" id="KW-0560">Oxidoreductase</keyword>
<evidence type="ECO:0000313" key="9">
    <source>
        <dbReference type="EMBL" id="RDL37555.1"/>
    </source>
</evidence>
<reference evidence="9 10" key="1">
    <citation type="journal article" date="2018" name="IMA Fungus">
        <title>IMA Genome-F 9: Draft genome sequence of Annulohypoxylon stygium, Aspergillus mulundensis, Berkeleyomyces basicola (syn. Thielaviopsis basicola), Ceratocystis smalleyi, two Cercospora beticola strains, Coleophoma cylindrospora, Fusarium fracticaudum, Phialophora cf. hyalina, and Morchella septimelata.</title>
        <authorList>
            <person name="Wingfield B.D."/>
            <person name="Bills G.F."/>
            <person name="Dong Y."/>
            <person name="Huang W."/>
            <person name="Nel W.J."/>
            <person name="Swalarsk-Parry B.S."/>
            <person name="Vaghefi N."/>
            <person name="Wilken P.M."/>
            <person name="An Z."/>
            <person name="de Beer Z.W."/>
            <person name="De Vos L."/>
            <person name="Chen L."/>
            <person name="Duong T.A."/>
            <person name="Gao Y."/>
            <person name="Hammerbacher A."/>
            <person name="Kikkert J.R."/>
            <person name="Li Y."/>
            <person name="Li H."/>
            <person name="Li K."/>
            <person name="Li Q."/>
            <person name="Liu X."/>
            <person name="Ma X."/>
            <person name="Naidoo K."/>
            <person name="Pethybridge S.J."/>
            <person name="Sun J."/>
            <person name="Steenkamp E.T."/>
            <person name="van der Nest M.A."/>
            <person name="van Wyk S."/>
            <person name="Wingfield M.J."/>
            <person name="Xiong C."/>
            <person name="Yue Q."/>
            <person name="Zhang X."/>
        </authorList>
    </citation>
    <scope>NUCLEOTIDE SEQUENCE [LARGE SCALE GENOMIC DNA]</scope>
    <source>
        <strain evidence="9 10">BP 5553</strain>
    </source>
</reference>
<dbReference type="GO" id="GO:0004497">
    <property type="term" value="F:monooxygenase activity"/>
    <property type="evidence" value="ECO:0007669"/>
    <property type="project" value="UniProtKB-KW"/>
</dbReference>
<dbReference type="InterPro" id="IPR002401">
    <property type="entry name" value="Cyt_P450_E_grp-I"/>
</dbReference>
<dbReference type="GO" id="GO:0016705">
    <property type="term" value="F:oxidoreductase activity, acting on paired donors, with incorporation or reduction of molecular oxygen"/>
    <property type="evidence" value="ECO:0007669"/>
    <property type="project" value="InterPro"/>
</dbReference>
<comment type="similarity">
    <text evidence="1 8">Belongs to the cytochrome P450 family.</text>
</comment>
<evidence type="ECO:0000313" key="10">
    <source>
        <dbReference type="Proteomes" id="UP000254866"/>
    </source>
</evidence>
<dbReference type="EMBL" id="NPIC01000003">
    <property type="protein sequence ID" value="RDL37555.1"/>
    <property type="molecule type" value="Genomic_DNA"/>
</dbReference>
<dbReference type="STRING" id="2656787.A0A370TPU6"/>
<keyword evidence="3 7" id="KW-0479">Metal-binding</keyword>
<dbReference type="SUPFAM" id="SSF48264">
    <property type="entry name" value="Cytochrome P450"/>
    <property type="match status" value="1"/>
</dbReference>
<dbReference type="Gene3D" id="1.10.630.10">
    <property type="entry name" value="Cytochrome P450"/>
    <property type="match status" value="1"/>
</dbReference>
<accession>A0A370TPU6</accession>
<dbReference type="PRINTS" id="PR00385">
    <property type="entry name" value="P450"/>
</dbReference>
<evidence type="ECO:0000256" key="1">
    <source>
        <dbReference type="ARBA" id="ARBA00010617"/>
    </source>
</evidence>
<protein>
    <submittedName>
        <fullName evidence="9">Cytochrome P450</fullName>
    </submittedName>
</protein>
<dbReference type="GO" id="GO:0005506">
    <property type="term" value="F:iron ion binding"/>
    <property type="evidence" value="ECO:0007669"/>
    <property type="project" value="InterPro"/>
</dbReference>
<evidence type="ECO:0000256" key="6">
    <source>
        <dbReference type="ARBA" id="ARBA00023033"/>
    </source>
</evidence>
<keyword evidence="10" id="KW-1185">Reference proteome</keyword>
<dbReference type="InterPro" id="IPR001128">
    <property type="entry name" value="Cyt_P450"/>
</dbReference>
<dbReference type="PROSITE" id="PS00086">
    <property type="entry name" value="CYTOCHROME_P450"/>
    <property type="match status" value="1"/>
</dbReference>
<dbReference type="GeneID" id="43597837"/>
<evidence type="ECO:0000256" key="3">
    <source>
        <dbReference type="ARBA" id="ARBA00022723"/>
    </source>
</evidence>
<dbReference type="InterPro" id="IPR050196">
    <property type="entry name" value="Cytochrome_P450_Monoox"/>
</dbReference>
<dbReference type="PANTHER" id="PTHR24291">
    <property type="entry name" value="CYTOCHROME P450 FAMILY 4"/>
    <property type="match status" value="1"/>
</dbReference>
<keyword evidence="5 7" id="KW-0408">Iron</keyword>
<dbReference type="RefSeq" id="XP_031870211.1">
    <property type="nucleotide sequence ID" value="XM_032013611.1"/>
</dbReference>
<evidence type="ECO:0000256" key="4">
    <source>
        <dbReference type="ARBA" id="ARBA00023002"/>
    </source>
</evidence>
<dbReference type="AlphaFoldDB" id="A0A370TPU6"/>
<name>A0A370TPU6_9HELO</name>
<dbReference type="GO" id="GO:0020037">
    <property type="term" value="F:heme binding"/>
    <property type="evidence" value="ECO:0007669"/>
    <property type="project" value="InterPro"/>
</dbReference>
<keyword evidence="6 8" id="KW-0503">Monooxygenase</keyword>
<sequence>MASTSTIAIGVLAVVLAWVYSNISGLSKNIAAAKRSGLPYVISPIGPYNIIWLITHQLWLPILQSLPTAWTEDWLPFMIPDWMWKLLFEPVKRSGDVLITVSPGTMYVWVTNAEAMHQITARREAFPKPLEPYRILELFGRNIITTEGGDWKKHRKVISPGFNEKNNVLVFAEACDQTQGMLRKWTGPSGVGNTTLNSVPDDTMSLTLRIISSIGFGVRLLWPGEASTEGQGGAGIYSSNQPPEGYSMTFETALSTFLDHILMVMLTPHWLLKLLPFQKARVAYESFVNWRQYMNDLFAQKVAETREGQRIEGMDIMGSLVRSSYSAKSDPKRDAAQIHLSDSDILGNAFATLVAGHETTANAIHFSLMELAINPRPQRLVQKEIQAIFGDLPPEKWDYDSSINSLLGGVSGAVLNEQLRLMPPVIAIPKSVSDERDQDLIIDGKKYTLPAGAQIALNTIGVHRNPRYWPTQPSKVTDGADDLNDFRPERWLMKVDAAADQLIDNDDSEAEDGDGFGGFTGKSSHARLFNPVRGSYLPFSDGPRSCVGRRLAQVKIMATFAVIFQKYSIELAVDEWATDDEVAKMSDEEKRVLYRKAQDKARSTLRTANSVITLKLHPGFIPVRVVRKGEERFVKIIE</sequence>
<dbReference type="Proteomes" id="UP000254866">
    <property type="component" value="Unassembled WGS sequence"/>
</dbReference>
<evidence type="ECO:0000256" key="5">
    <source>
        <dbReference type="ARBA" id="ARBA00023004"/>
    </source>
</evidence>
<comment type="caution">
    <text evidence="9">The sequence shown here is derived from an EMBL/GenBank/DDBJ whole genome shotgun (WGS) entry which is preliminary data.</text>
</comment>
<proteinExistence type="inferred from homology"/>
<dbReference type="CDD" id="cd11070">
    <property type="entry name" value="CYP56-like"/>
    <property type="match status" value="1"/>
</dbReference>
<dbReference type="InterPro" id="IPR036396">
    <property type="entry name" value="Cyt_P450_sf"/>
</dbReference>
<evidence type="ECO:0000256" key="2">
    <source>
        <dbReference type="ARBA" id="ARBA00022617"/>
    </source>
</evidence>
<dbReference type="PANTHER" id="PTHR24291:SF50">
    <property type="entry name" value="BIFUNCTIONAL ALBAFLAVENONE MONOOXYGENASE_TERPENE SYNTHASE"/>
    <property type="match status" value="1"/>
</dbReference>